<sequence length="305" mass="32692">MEDEGCPSSKEVLGKYSQEDLASFADQQMPPRDFEGRGADLADLEQRVDKAAEKRNVRRAYIDGGEIPEDGITASEARYDTMRAGLLTQLGLPTTIESDLATSNASVDALQQQKEALEEERNNALTEIKRLLKVERELKEGVKTAKNAAGQAEANMKEANKYRMQTEQSVEKLTKERDDAINAKDAALDQVRDLRREKDELSGKLSQRQSELNRALNHRPLSDPQPYQSPPGVLAMRRERVSDAPRPVHSQIADLRRKLDARRADTAAAGTGGGGGGGAAGGVAGGVASAVAGGVAGGATGRATS</sequence>
<feature type="compositionally biased region" description="Basic and acidic residues" evidence="1">
    <location>
        <begin position="254"/>
        <end position="265"/>
    </location>
</feature>
<organism evidence="2 3">
    <name type="scientific">Elsinoe ampelina</name>
    <dbReference type="NCBI Taxonomy" id="302913"/>
    <lineage>
        <taxon>Eukaryota</taxon>
        <taxon>Fungi</taxon>
        <taxon>Dikarya</taxon>
        <taxon>Ascomycota</taxon>
        <taxon>Pezizomycotina</taxon>
        <taxon>Dothideomycetes</taxon>
        <taxon>Dothideomycetidae</taxon>
        <taxon>Myriangiales</taxon>
        <taxon>Elsinoaceae</taxon>
        <taxon>Elsinoe</taxon>
    </lineage>
</organism>
<feature type="region of interest" description="Disordered" evidence="1">
    <location>
        <begin position="198"/>
        <end position="279"/>
    </location>
</feature>
<accession>A0A6A6G266</accession>
<dbReference type="EMBL" id="ML992514">
    <property type="protein sequence ID" value="KAF2219825.1"/>
    <property type="molecule type" value="Genomic_DNA"/>
</dbReference>
<dbReference type="Proteomes" id="UP000799538">
    <property type="component" value="Unassembled WGS sequence"/>
</dbReference>
<evidence type="ECO:0000313" key="2">
    <source>
        <dbReference type="EMBL" id="KAF2219825.1"/>
    </source>
</evidence>
<protein>
    <submittedName>
        <fullName evidence="2">Uncharacterized protein</fullName>
    </submittedName>
</protein>
<evidence type="ECO:0000256" key="1">
    <source>
        <dbReference type="SAM" id="MobiDB-lite"/>
    </source>
</evidence>
<name>A0A6A6G266_9PEZI</name>
<proteinExistence type="predicted"/>
<keyword evidence="3" id="KW-1185">Reference proteome</keyword>
<dbReference type="AlphaFoldDB" id="A0A6A6G266"/>
<gene>
    <name evidence="2" type="ORF">BDZ85DRAFT_284802</name>
</gene>
<feature type="compositionally biased region" description="Gly residues" evidence="1">
    <location>
        <begin position="270"/>
        <end position="279"/>
    </location>
</feature>
<evidence type="ECO:0000313" key="3">
    <source>
        <dbReference type="Proteomes" id="UP000799538"/>
    </source>
</evidence>
<reference evidence="3" key="1">
    <citation type="journal article" date="2020" name="Stud. Mycol.">
        <title>101 Dothideomycetes genomes: A test case for predicting lifestyles and emergence of pathogens.</title>
        <authorList>
            <person name="Haridas S."/>
            <person name="Albert R."/>
            <person name="Binder M."/>
            <person name="Bloem J."/>
            <person name="LaButti K."/>
            <person name="Salamov A."/>
            <person name="Andreopoulos B."/>
            <person name="Baker S."/>
            <person name="Barry K."/>
            <person name="Bills G."/>
            <person name="Bluhm B."/>
            <person name="Cannon C."/>
            <person name="Castanera R."/>
            <person name="Culley D."/>
            <person name="Daum C."/>
            <person name="Ezra D."/>
            <person name="Gonzalez J."/>
            <person name="Henrissat B."/>
            <person name="Kuo A."/>
            <person name="Liang C."/>
            <person name="Lipzen A."/>
            <person name="Lutzoni F."/>
            <person name="Magnuson J."/>
            <person name="Mondo S."/>
            <person name="Nolan M."/>
            <person name="Ohm R."/>
            <person name="Pangilinan J."/>
            <person name="Park H.-J."/>
            <person name="Ramirez L."/>
            <person name="Alfaro M."/>
            <person name="Sun H."/>
            <person name="Tritt A."/>
            <person name="Yoshinaga Y."/>
            <person name="Zwiers L.-H."/>
            <person name="Turgeon B."/>
            <person name="Goodwin S."/>
            <person name="Spatafora J."/>
            <person name="Crous P."/>
            <person name="Grigoriev I."/>
        </authorList>
    </citation>
    <scope>NUCLEOTIDE SEQUENCE [LARGE SCALE GENOMIC DNA]</scope>
    <source>
        <strain evidence="3">CECT 20119</strain>
    </source>
</reference>
<feature type="region of interest" description="Disordered" evidence="1">
    <location>
        <begin position="1"/>
        <end position="40"/>
    </location>
</feature>